<evidence type="ECO:0000259" key="7">
    <source>
        <dbReference type="PROSITE" id="PS50893"/>
    </source>
</evidence>
<keyword evidence="2" id="KW-0547">Nucleotide-binding</keyword>
<accession>L0DTF9</accession>
<evidence type="ECO:0000313" key="9">
    <source>
        <dbReference type="Proteomes" id="UP000010809"/>
    </source>
</evidence>
<dbReference type="HOGENOM" id="CLU_000604_1_11_6"/>
<dbReference type="GO" id="GO:0005524">
    <property type="term" value="F:ATP binding"/>
    <property type="evidence" value="ECO:0007669"/>
    <property type="project" value="UniProtKB-KW"/>
</dbReference>
<dbReference type="EMBL" id="CP003989">
    <property type="protein sequence ID" value="AGA32298.1"/>
    <property type="molecule type" value="Genomic_DNA"/>
</dbReference>
<dbReference type="Gene3D" id="3.40.50.300">
    <property type="entry name" value="P-loop containing nucleotide triphosphate hydrolases"/>
    <property type="match status" value="1"/>
</dbReference>
<dbReference type="SUPFAM" id="SSF52540">
    <property type="entry name" value="P-loop containing nucleoside triphosphate hydrolases"/>
    <property type="match status" value="1"/>
</dbReference>
<evidence type="ECO:0000256" key="1">
    <source>
        <dbReference type="ARBA" id="ARBA00022448"/>
    </source>
</evidence>
<evidence type="ECO:0000256" key="3">
    <source>
        <dbReference type="ARBA" id="ARBA00022840"/>
    </source>
</evidence>
<evidence type="ECO:0000256" key="5">
    <source>
        <dbReference type="ARBA" id="ARBA00037066"/>
    </source>
</evidence>
<dbReference type="InterPro" id="IPR017871">
    <property type="entry name" value="ABC_transporter-like_CS"/>
</dbReference>
<keyword evidence="4" id="KW-1278">Translocase</keyword>
<keyword evidence="9" id="KW-1185">Reference proteome</keyword>
<dbReference type="GO" id="GO:0016887">
    <property type="term" value="F:ATP hydrolysis activity"/>
    <property type="evidence" value="ECO:0007669"/>
    <property type="project" value="InterPro"/>
</dbReference>
<dbReference type="InterPro" id="IPR003439">
    <property type="entry name" value="ABC_transporter-like_ATP-bd"/>
</dbReference>
<evidence type="ECO:0000256" key="2">
    <source>
        <dbReference type="ARBA" id="ARBA00022741"/>
    </source>
</evidence>
<evidence type="ECO:0000313" key="8">
    <source>
        <dbReference type="EMBL" id="AGA32298.1"/>
    </source>
</evidence>
<dbReference type="STRING" id="1255043.TVNIR_0597"/>
<proteinExistence type="predicted"/>
<protein>
    <submittedName>
        <fullName evidence="8">ABC-type hemin transport system, ATPase component</fullName>
    </submittedName>
</protein>
<keyword evidence="1" id="KW-0813">Transport</keyword>
<evidence type="ECO:0000256" key="6">
    <source>
        <dbReference type="SAM" id="MobiDB-lite"/>
    </source>
</evidence>
<dbReference type="PROSITE" id="PS00211">
    <property type="entry name" value="ABC_TRANSPORTER_1"/>
    <property type="match status" value="1"/>
</dbReference>
<dbReference type="Pfam" id="PF00005">
    <property type="entry name" value="ABC_tran"/>
    <property type="match status" value="1"/>
</dbReference>
<feature type="domain" description="ABC transporter" evidence="7">
    <location>
        <begin position="2"/>
        <end position="239"/>
    </location>
</feature>
<feature type="region of interest" description="Disordered" evidence="6">
    <location>
        <begin position="283"/>
        <end position="303"/>
    </location>
</feature>
<dbReference type="KEGG" id="tni:TVNIR_0597"/>
<keyword evidence="3" id="KW-0067">ATP-binding</keyword>
<organism evidence="8 9">
    <name type="scientific">Thioalkalivibrio nitratireducens (strain DSM 14787 / UNIQEM 213 / ALEN2)</name>
    <dbReference type="NCBI Taxonomy" id="1255043"/>
    <lineage>
        <taxon>Bacteria</taxon>
        <taxon>Pseudomonadati</taxon>
        <taxon>Pseudomonadota</taxon>
        <taxon>Gammaproteobacteria</taxon>
        <taxon>Chromatiales</taxon>
        <taxon>Ectothiorhodospiraceae</taxon>
        <taxon>Thioalkalivibrio</taxon>
    </lineage>
</organism>
<dbReference type="CDD" id="cd03214">
    <property type="entry name" value="ABC_Iron-Siderophores_B12_Hemin"/>
    <property type="match status" value="1"/>
</dbReference>
<dbReference type="InterPro" id="IPR027417">
    <property type="entry name" value="P-loop_NTPase"/>
</dbReference>
<dbReference type="PANTHER" id="PTHR42794:SF1">
    <property type="entry name" value="HEMIN IMPORT ATP-BINDING PROTEIN HMUV"/>
    <property type="match status" value="1"/>
</dbReference>
<dbReference type="Proteomes" id="UP000010809">
    <property type="component" value="Chromosome"/>
</dbReference>
<gene>
    <name evidence="8" type="primary">hmuV [H]</name>
    <name evidence="8" type="ordered locus">TVNIR_0597</name>
</gene>
<dbReference type="PROSITE" id="PS50893">
    <property type="entry name" value="ABC_TRANSPORTER_2"/>
    <property type="match status" value="1"/>
</dbReference>
<dbReference type="PATRIC" id="fig|1255043.3.peg.603"/>
<dbReference type="PANTHER" id="PTHR42794">
    <property type="entry name" value="HEMIN IMPORT ATP-BINDING PROTEIN HMUV"/>
    <property type="match status" value="1"/>
</dbReference>
<name>L0DTF9_THIND</name>
<evidence type="ECO:0000256" key="4">
    <source>
        <dbReference type="ARBA" id="ARBA00022967"/>
    </source>
</evidence>
<reference evidence="8" key="1">
    <citation type="submission" date="2015-12" db="EMBL/GenBank/DDBJ databases">
        <authorList>
            <person name="Tikhonova T.V."/>
            <person name="Pavlov A.R."/>
            <person name="Beletsky A.V."/>
            <person name="Mardanov A.V."/>
            <person name="Sorokin D.Y."/>
            <person name="Ravin N.V."/>
            <person name="Popov V.O."/>
        </authorList>
    </citation>
    <scope>NUCLEOTIDE SEQUENCE</scope>
    <source>
        <strain evidence="8">DSM 14787</strain>
    </source>
</reference>
<dbReference type="AlphaFoldDB" id="L0DTF9"/>
<comment type="function">
    <text evidence="5">Part of the ABC transporter complex HmuTUV involved in hemin import. Responsible for energy coupling to the transport system.</text>
</comment>
<dbReference type="SMART" id="SM00382">
    <property type="entry name" value="AAA"/>
    <property type="match status" value="1"/>
</dbReference>
<dbReference type="eggNOG" id="COG4559">
    <property type="taxonomic scope" value="Bacteria"/>
</dbReference>
<sequence length="303" mass="32660">MIEILNAHIRRGGKDLLAGVDFRLAPGELVAIVGPNGAGKTTLLRVLSSECSPDIGTAQLDGVALDRWAPRLLARRRAVLPQETSLDFPLSALEVALMGRMPHARSSRDRQLALAALHQADAAHLAHRIYPTLSGGERQRVQLARVLCQLQHDSAQDPCYLLLDEPTAALDLAHQYALLRTVRQLVATGFGGLAILHDLNLAAQFADRIVVMAAGRVVAEGNPGTVLVPELIRQVYAVDCVVARHPRLAVPHVIPLPAVSLDQDQIRMGRVLSTMMTHIPFEQASSTPASSLDPRAGYGKEDG</sequence>
<dbReference type="InterPro" id="IPR003593">
    <property type="entry name" value="AAA+_ATPase"/>
</dbReference>
<dbReference type="NCBIfam" id="NF010068">
    <property type="entry name" value="PRK13548.1"/>
    <property type="match status" value="1"/>
</dbReference>